<keyword evidence="2" id="KW-1185">Reference proteome</keyword>
<evidence type="ECO:0000313" key="1">
    <source>
        <dbReference type="EMBL" id="ERM98489.1"/>
    </source>
</evidence>
<protein>
    <submittedName>
        <fullName evidence="1">Uncharacterized protein</fullName>
    </submittedName>
</protein>
<gene>
    <name evidence="1" type="ORF">AMTR_s00072p00172660</name>
</gene>
<sequence length="67" mass="7838">MLVTATRWKVPLVFLHGNFWKAPSVFLNWLIDHRNQQRGLPSLEAAPSTKIPQKPLNEHQKLYTRAF</sequence>
<name>W1NUZ7_AMBTC</name>
<dbReference type="Proteomes" id="UP000017836">
    <property type="component" value="Unassembled WGS sequence"/>
</dbReference>
<accession>W1NUZ7</accession>
<proteinExistence type="predicted"/>
<dbReference type="AlphaFoldDB" id="W1NUZ7"/>
<organism evidence="1 2">
    <name type="scientific">Amborella trichopoda</name>
    <dbReference type="NCBI Taxonomy" id="13333"/>
    <lineage>
        <taxon>Eukaryota</taxon>
        <taxon>Viridiplantae</taxon>
        <taxon>Streptophyta</taxon>
        <taxon>Embryophyta</taxon>
        <taxon>Tracheophyta</taxon>
        <taxon>Spermatophyta</taxon>
        <taxon>Magnoliopsida</taxon>
        <taxon>Amborellales</taxon>
        <taxon>Amborellaceae</taxon>
        <taxon>Amborella</taxon>
    </lineage>
</organism>
<dbReference type="EMBL" id="KI395332">
    <property type="protein sequence ID" value="ERM98489.1"/>
    <property type="molecule type" value="Genomic_DNA"/>
</dbReference>
<evidence type="ECO:0000313" key="2">
    <source>
        <dbReference type="Proteomes" id="UP000017836"/>
    </source>
</evidence>
<dbReference type="HOGENOM" id="CLU_2815826_0_0_1"/>
<reference evidence="2" key="1">
    <citation type="journal article" date="2013" name="Science">
        <title>The Amborella genome and the evolution of flowering plants.</title>
        <authorList>
            <consortium name="Amborella Genome Project"/>
        </authorList>
    </citation>
    <scope>NUCLEOTIDE SEQUENCE [LARGE SCALE GENOMIC DNA]</scope>
</reference>
<dbReference type="Gramene" id="ERM98489">
    <property type="protein sequence ID" value="ERM98489"/>
    <property type="gene ID" value="AMTR_s00072p00172660"/>
</dbReference>